<evidence type="ECO:0000313" key="2">
    <source>
        <dbReference type="EMBL" id="SDR91763.1"/>
    </source>
</evidence>
<dbReference type="EMBL" id="LT629766">
    <property type="protein sequence ID" value="SDR91763.1"/>
    <property type="molecule type" value="Genomic_DNA"/>
</dbReference>
<accession>A0A1H1MY47</accession>
<keyword evidence="1" id="KW-1133">Transmembrane helix</keyword>
<name>A0A1H1MY47_9MICO</name>
<evidence type="ECO:0000313" key="3">
    <source>
        <dbReference type="Proteomes" id="UP000199597"/>
    </source>
</evidence>
<keyword evidence="1" id="KW-0472">Membrane</keyword>
<protein>
    <submittedName>
        <fullName evidence="2">Uncharacterized protein</fullName>
    </submittedName>
</protein>
<gene>
    <name evidence="2" type="ORF">SAMN04489752_0580</name>
</gene>
<reference evidence="3" key="1">
    <citation type="submission" date="2016-10" db="EMBL/GenBank/DDBJ databases">
        <authorList>
            <person name="Varghese N."/>
            <person name="Submissions S."/>
        </authorList>
    </citation>
    <scope>NUCLEOTIDE SEQUENCE [LARGE SCALE GENOMIC DNA]</scope>
    <source>
        <strain evidence="3">DSM 23676</strain>
    </source>
</reference>
<keyword evidence="3" id="KW-1185">Reference proteome</keyword>
<proteinExistence type="predicted"/>
<dbReference type="PROSITE" id="PS51257">
    <property type="entry name" value="PROKAR_LIPOPROTEIN"/>
    <property type="match status" value="1"/>
</dbReference>
<sequence>MKHSRLTRWIVASVLFAAACIFSSQVTTFHDFAALLWLVALVLLITATTLAIIRERRRPRPT</sequence>
<dbReference type="Proteomes" id="UP000199597">
    <property type="component" value="Chromosome I"/>
</dbReference>
<organism evidence="2 3">
    <name type="scientific">Brevibacterium siliguriense</name>
    <dbReference type="NCBI Taxonomy" id="1136497"/>
    <lineage>
        <taxon>Bacteria</taxon>
        <taxon>Bacillati</taxon>
        <taxon>Actinomycetota</taxon>
        <taxon>Actinomycetes</taxon>
        <taxon>Micrococcales</taxon>
        <taxon>Brevibacteriaceae</taxon>
        <taxon>Brevibacterium</taxon>
    </lineage>
</organism>
<keyword evidence="1" id="KW-0812">Transmembrane</keyword>
<evidence type="ECO:0000256" key="1">
    <source>
        <dbReference type="SAM" id="Phobius"/>
    </source>
</evidence>
<dbReference type="AlphaFoldDB" id="A0A1H1MY47"/>
<feature type="transmembrane region" description="Helical" evidence="1">
    <location>
        <begin position="34"/>
        <end position="53"/>
    </location>
</feature>